<evidence type="ECO:0000256" key="1">
    <source>
        <dbReference type="ARBA" id="ARBA00010088"/>
    </source>
</evidence>
<dbReference type="InterPro" id="IPR013595">
    <property type="entry name" value="Pept_S33_TAP-like_C"/>
</dbReference>
<dbReference type="Pfam" id="PF08386">
    <property type="entry name" value="Abhydrolase_4"/>
    <property type="match status" value="1"/>
</dbReference>
<proteinExistence type="inferred from homology"/>
<dbReference type="RefSeq" id="WP_367990990.1">
    <property type="nucleotide sequence ID" value="NZ_JBFPJR010000002.1"/>
</dbReference>
<name>A0ABV3SWE4_9ACTN</name>
<reference evidence="6 7" key="1">
    <citation type="submission" date="2024-07" db="EMBL/GenBank/DDBJ databases">
        <authorList>
            <person name="Lee S."/>
            <person name="Kang M."/>
        </authorList>
    </citation>
    <scope>NUCLEOTIDE SEQUENCE [LARGE SCALE GENOMIC DNA]</scope>
    <source>
        <strain evidence="6 7">DS6</strain>
    </source>
</reference>
<dbReference type="PANTHER" id="PTHR43248">
    <property type="entry name" value="2-SUCCINYL-6-HYDROXY-2,4-CYCLOHEXADIENE-1-CARBOXYLATE SYNTHASE"/>
    <property type="match status" value="1"/>
</dbReference>
<evidence type="ECO:0000256" key="2">
    <source>
        <dbReference type="ARBA" id="ARBA00022729"/>
    </source>
</evidence>
<feature type="region of interest" description="Disordered" evidence="4">
    <location>
        <begin position="34"/>
        <end position="73"/>
    </location>
</feature>
<dbReference type="PANTHER" id="PTHR43248:SF29">
    <property type="entry name" value="TRIPEPTIDYL AMINOPEPTIDASE"/>
    <property type="match status" value="1"/>
</dbReference>
<feature type="compositionally biased region" description="Low complexity" evidence="4">
    <location>
        <begin position="38"/>
        <end position="63"/>
    </location>
</feature>
<comment type="caution">
    <text evidence="6">The sequence shown here is derived from an EMBL/GenBank/DDBJ whole genome shotgun (WGS) entry which is preliminary data.</text>
</comment>
<evidence type="ECO:0000313" key="6">
    <source>
        <dbReference type="EMBL" id="MEX0426340.1"/>
    </source>
</evidence>
<dbReference type="InterPro" id="IPR051601">
    <property type="entry name" value="Serine_prot/Carboxylest_S33"/>
</dbReference>
<evidence type="ECO:0000256" key="4">
    <source>
        <dbReference type="SAM" id="MobiDB-lite"/>
    </source>
</evidence>
<dbReference type="Proteomes" id="UP001556631">
    <property type="component" value="Unassembled WGS sequence"/>
</dbReference>
<feature type="domain" description="Peptidase S33 tripeptidyl aminopeptidase-like C-terminal" evidence="5">
    <location>
        <begin position="432"/>
        <end position="537"/>
    </location>
</feature>
<keyword evidence="2" id="KW-0732">Signal</keyword>
<dbReference type="GO" id="GO:0016787">
    <property type="term" value="F:hydrolase activity"/>
    <property type="evidence" value="ECO:0007669"/>
    <property type="project" value="UniProtKB-KW"/>
</dbReference>
<sequence>MRPAQKALLIALCIVLVLAAGVTGTVLGLRQGDSGHDTAGSGSSSSPSASASASGATTPSASPDPGATVPPNPALARFYAQKLTWTSCRDSFQCATLKVPLDYGSPSGRSIDIALLRDPADEPDERVGSLVVNPGGPGAPGTDYAASGGLAFGQALREHFDIVGFDPRGTGDSAPVDCLSDHQLDRFVAADPTPDTRAEVTAYVGWAKRLARGCAERSGALAAHVTTVETARDMDILRAALGESTLDYLGASYGTKLGTTYADLFPAKVGRFVLDGAMDPKVGTVELNLQQAAGFETALRSYAQHCVAEGDCFLGATVDAAVAKVQDIIADVDRHPLPAGDRTVTQGNALLGIITPLYNRSYWSLLDSALKGALKGDGSALMLLSDAYSSRGPSGYTDNTMEANAAINCLDDPTALTPAQIRARLPEFEKASPTFGAALAWMLVGCTGQQERADEPSQKTPPVGAPGAQPIVVVGTTRDPATPYAWAKALARDLDSGVLVSRDGDGHTGYHSGNTCVDDAVEGYLVDGKVPRDGLSC</sequence>
<evidence type="ECO:0000256" key="3">
    <source>
        <dbReference type="ARBA" id="ARBA00022801"/>
    </source>
</evidence>
<organism evidence="6 7">
    <name type="scientific">Nocardioides eburneus</name>
    <dbReference type="NCBI Taxonomy" id="3231482"/>
    <lineage>
        <taxon>Bacteria</taxon>
        <taxon>Bacillati</taxon>
        <taxon>Actinomycetota</taxon>
        <taxon>Actinomycetes</taxon>
        <taxon>Propionibacteriales</taxon>
        <taxon>Nocardioidaceae</taxon>
        <taxon>Nocardioides</taxon>
    </lineage>
</organism>
<keyword evidence="7" id="KW-1185">Reference proteome</keyword>
<evidence type="ECO:0000259" key="5">
    <source>
        <dbReference type="Pfam" id="PF08386"/>
    </source>
</evidence>
<keyword evidence="3 6" id="KW-0378">Hydrolase</keyword>
<comment type="similarity">
    <text evidence="1">Belongs to the peptidase S33 family.</text>
</comment>
<protein>
    <submittedName>
        <fullName evidence="6">Alpha/beta hydrolase</fullName>
    </submittedName>
</protein>
<gene>
    <name evidence="6" type="ORF">AB3X52_01825</name>
</gene>
<dbReference type="EMBL" id="JBFPJR010000002">
    <property type="protein sequence ID" value="MEX0426340.1"/>
    <property type="molecule type" value="Genomic_DNA"/>
</dbReference>
<accession>A0ABV3SWE4</accession>
<dbReference type="Gene3D" id="3.40.50.1820">
    <property type="entry name" value="alpha/beta hydrolase"/>
    <property type="match status" value="1"/>
</dbReference>
<dbReference type="SUPFAM" id="SSF53474">
    <property type="entry name" value="alpha/beta-Hydrolases"/>
    <property type="match status" value="1"/>
</dbReference>
<dbReference type="InterPro" id="IPR029058">
    <property type="entry name" value="AB_hydrolase_fold"/>
</dbReference>
<evidence type="ECO:0000313" key="7">
    <source>
        <dbReference type="Proteomes" id="UP001556631"/>
    </source>
</evidence>